<dbReference type="InterPro" id="IPR011006">
    <property type="entry name" value="CheY-like_superfamily"/>
</dbReference>
<dbReference type="PROSITE" id="PS00108">
    <property type="entry name" value="PROTEIN_KINASE_ST"/>
    <property type="match status" value="1"/>
</dbReference>
<dbReference type="GO" id="GO:0004674">
    <property type="term" value="F:protein serine/threonine kinase activity"/>
    <property type="evidence" value="ECO:0007669"/>
    <property type="project" value="UniProtKB-KW"/>
</dbReference>
<dbReference type="Pfam" id="PF13487">
    <property type="entry name" value="HD_5"/>
    <property type="match status" value="1"/>
</dbReference>
<dbReference type="InterPro" id="IPR001789">
    <property type="entry name" value="Sig_transdc_resp-reg_receiver"/>
</dbReference>
<evidence type="ECO:0000259" key="6">
    <source>
        <dbReference type="PROSITE" id="PS50011"/>
    </source>
</evidence>
<dbReference type="PANTHER" id="PTHR45228">
    <property type="entry name" value="CYCLIC DI-GMP PHOSPHODIESTERASE TM_0186-RELATED"/>
    <property type="match status" value="1"/>
</dbReference>
<dbReference type="Pfam" id="PF00072">
    <property type="entry name" value="Response_reg"/>
    <property type="match status" value="1"/>
</dbReference>
<dbReference type="CDD" id="cd00156">
    <property type="entry name" value="REC"/>
    <property type="match status" value="1"/>
</dbReference>
<dbReference type="SMART" id="SM00220">
    <property type="entry name" value="S_TKc"/>
    <property type="match status" value="1"/>
</dbReference>
<dbReference type="GO" id="GO:0000160">
    <property type="term" value="P:phosphorelay signal transduction system"/>
    <property type="evidence" value="ECO:0007669"/>
    <property type="project" value="InterPro"/>
</dbReference>
<feature type="region of interest" description="Disordered" evidence="5">
    <location>
        <begin position="484"/>
        <end position="536"/>
    </location>
</feature>
<keyword evidence="9" id="KW-0418">Kinase</keyword>
<dbReference type="InterPro" id="IPR037522">
    <property type="entry name" value="HD_GYP_dom"/>
</dbReference>
<evidence type="ECO:0000313" key="9">
    <source>
        <dbReference type="EMBL" id="OWK34168.1"/>
    </source>
</evidence>
<gene>
    <name evidence="9" type="ORF">FRUB_10139</name>
</gene>
<dbReference type="PROSITE" id="PS51832">
    <property type="entry name" value="HD_GYP"/>
    <property type="match status" value="1"/>
</dbReference>
<keyword evidence="9" id="KW-0808">Transferase</keyword>
<feature type="modified residue" description="4-aspartylphosphate" evidence="3">
    <location>
        <position position="414"/>
    </location>
</feature>
<dbReference type="CDD" id="cd00077">
    <property type="entry name" value="HDc"/>
    <property type="match status" value="1"/>
</dbReference>
<dbReference type="Pfam" id="PF00069">
    <property type="entry name" value="Pkinase"/>
    <property type="match status" value="1"/>
</dbReference>
<dbReference type="Gene3D" id="1.10.510.10">
    <property type="entry name" value="Transferase(Phosphotransferase) domain 1"/>
    <property type="match status" value="1"/>
</dbReference>
<dbReference type="AlphaFoldDB" id="A0A225D6M0"/>
<keyword evidence="9" id="KW-0723">Serine/threonine-protein kinase</keyword>
<dbReference type="InterPro" id="IPR008271">
    <property type="entry name" value="Ser/Thr_kinase_AS"/>
</dbReference>
<dbReference type="Gene3D" id="3.30.200.20">
    <property type="entry name" value="Phosphorylase Kinase, domain 1"/>
    <property type="match status" value="1"/>
</dbReference>
<dbReference type="SUPFAM" id="SSF109604">
    <property type="entry name" value="HD-domain/PDEase-like"/>
    <property type="match status" value="1"/>
</dbReference>
<dbReference type="InterPro" id="IPR000719">
    <property type="entry name" value="Prot_kinase_dom"/>
</dbReference>
<dbReference type="EMBL" id="NIDE01000020">
    <property type="protein sequence ID" value="OWK34168.1"/>
    <property type="molecule type" value="Genomic_DNA"/>
</dbReference>
<dbReference type="PROSITE" id="PS50110">
    <property type="entry name" value="RESPONSE_REGULATORY"/>
    <property type="match status" value="1"/>
</dbReference>
<keyword evidence="1 4" id="KW-0547">Nucleotide-binding</keyword>
<dbReference type="OrthoDB" id="263603at2"/>
<dbReference type="PANTHER" id="PTHR45228:SF8">
    <property type="entry name" value="TWO-COMPONENT RESPONSE REGULATOR-RELATED"/>
    <property type="match status" value="1"/>
</dbReference>
<dbReference type="InterPro" id="IPR052020">
    <property type="entry name" value="Cyclic_di-GMP/3'3'-cGAMP_PDE"/>
</dbReference>
<evidence type="ECO:0000256" key="4">
    <source>
        <dbReference type="PROSITE-ProRule" id="PRU10141"/>
    </source>
</evidence>
<dbReference type="GO" id="GO:0005524">
    <property type="term" value="F:ATP binding"/>
    <property type="evidence" value="ECO:0007669"/>
    <property type="project" value="UniProtKB-UniRule"/>
</dbReference>
<organism evidence="9 10">
    <name type="scientific">Fimbriiglobus ruber</name>
    <dbReference type="NCBI Taxonomy" id="1908690"/>
    <lineage>
        <taxon>Bacteria</taxon>
        <taxon>Pseudomonadati</taxon>
        <taxon>Planctomycetota</taxon>
        <taxon>Planctomycetia</taxon>
        <taxon>Gemmatales</taxon>
        <taxon>Gemmataceae</taxon>
        <taxon>Fimbriiglobus</taxon>
    </lineage>
</organism>
<evidence type="ECO:0000259" key="7">
    <source>
        <dbReference type="PROSITE" id="PS50110"/>
    </source>
</evidence>
<feature type="domain" description="Response regulatory" evidence="7">
    <location>
        <begin position="366"/>
        <end position="481"/>
    </location>
</feature>
<accession>A0A225D6M0</accession>
<proteinExistence type="predicted"/>
<dbReference type="PROSITE" id="PS00107">
    <property type="entry name" value="PROTEIN_KINASE_ATP"/>
    <property type="match status" value="1"/>
</dbReference>
<keyword evidence="2 4" id="KW-0067">ATP-binding</keyword>
<evidence type="ECO:0000313" key="10">
    <source>
        <dbReference type="Proteomes" id="UP000214646"/>
    </source>
</evidence>
<evidence type="ECO:0000259" key="8">
    <source>
        <dbReference type="PROSITE" id="PS51832"/>
    </source>
</evidence>
<evidence type="ECO:0000256" key="3">
    <source>
        <dbReference type="PROSITE-ProRule" id="PRU00169"/>
    </source>
</evidence>
<feature type="binding site" evidence="4">
    <location>
        <position position="113"/>
    </location>
    <ligand>
        <name>ATP</name>
        <dbReference type="ChEBI" id="CHEBI:30616"/>
    </ligand>
</feature>
<sequence>MSSTLVLKTAVIPPGLDFLNDLLEQSIIHPEEWCELPAQILSDIASTEQIESLLEKLVERQLLTEFQSQMIRSGQSTDLVVGHYRLLEPLGRGGMGVVYRAEHIHLRRQVAVKLVSAGHGDHARLHRFYLEARSVARLQHPNIVGCQDAGQHRPPGAREVRDYYVMELVPGRDLHGFVTENGPVPVHRAAALFRQVADALTEAHRHGLIHRDIKPQNIIVTPDWQAKVLDFGLALHPQLQVTEPGVLLGSVGYMAPEQARDPHRVDIRADLFSLGASLFWALTGREPFPVTGAAIVDLQLRLNAPPPELRAVRPEYPVGLSDLIARLMQPDPDRRPPSAAAVAAALGPFTRWQPVVAGADASSKFRVLVADDDIDIRVFVRNLLAGECACTEVETGDAAWEALEHQPFDLVISDMDMPGLDGAGLTARIQAQVPDPLPMVMLMSGAVTTETLGNLLLEGADDFIRKPFQPSEFLSRVRGLLNRRPGFEARPPQSPSARDTVRIPARATTRLTGADTRFEPRTLAGPSPGDPFAGPPPYTTAKALGLIVTRLLEEVTVLSRGHSARLTRYVSALAAVAPYHAEYARLKDQTYLDMLAAVAPLHDVGLLAIPTPISMKPGRLDAEEMMAVQMHATIGADVIADLVAKYGQSLPCLSLAAEVVRSHHERWDGGGYPDGLKGADIPLAARVVGLVSVYDALRSRRPARPGFTHARTLRIITAESPNQFDPLLAAAFQAAAPQFDQIYQQHPR</sequence>
<dbReference type="SMART" id="SM00448">
    <property type="entry name" value="REC"/>
    <property type="match status" value="1"/>
</dbReference>
<evidence type="ECO:0000256" key="2">
    <source>
        <dbReference type="ARBA" id="ARBA00022840"/>
    </source>
</evidence>
<dbReference type="Gene3D" id="3.40.50.2300">
    <property type="match status" value="1"/>
</dbReference>
<dbReference type="Proteomes" id="UP000214646">
    <property type="component" value="Unassembled WGS sequence"/>
</dbReference>
<keyword evidence="3" id="KW-0597">Phosphoprotein</keyword>
<dbReference type="PROSITE" id="PS50011">
    <property type="entry name" value="PROTEIN_KINASE_DOM"/>
    <property type="match status" value="1"/>
</dbReference>
<feature type="domain" description="HD-GYP" evidence="8">
    <location>
        <begin position="537"/>
        <end position="748"/>
    </location>
</feature>
<dbReference type="InterPro" id="IPR011009">
    <property type="entry name" value="Kinase-like_dom_sf"/>
</dbReference>
<dbReference type="CDD" id="cd14014">
    <property type="entry name" value="STKc_PknB_like"/>
    <property type="match status" value="1"/>
</dbReference>
<name>A0A225D6M0_9BACT</name>
<evidence type="ECO:0000256" key="1">
    <source>
        <dbReference type="ARBA" id="ARBA00022741"/>
    </source>
</evidence>
<keyword evidence="10" id="KW-1185">Reference proteome</keyword>
<dbReference type="Gene3D" id="1.10.3210.10">
    <property type="entry name" value="Hypothetical protein af1432"/>
    <property type="match status" value="1"/>
</dbReference>
<dbReference type="SUPFAM" id="SSF56112">
    <property type="entry name" value="Protein kinase-like (PK-like)"/>
    <property type="match status" value="1"/>
</dbReference>
<reference evidence="10" key="1">
    <citation type="submission" date="2017-06" db="EMBL/GenBank/DDBJ databases">
        <title>Genome analysis of Fimbriiglobus ruber SP5, the first member of the order Planctomycetales with confirmed chitinolytic capability.</title>
        <authorList>
            <person name="Ravin N.V."/>
            <person name="Rakitin A.L."/>
            <person name="Ivanova A.A."/>
            <person name="Beletsky A.V."/>
            <person name="Kulichevskaya I.S."/>
            <person name="Mardanov A.V."/>
            <person name="Dedysh S.N."/>
        </authorList>
    </citation>
    <scope>NUCLEOTIDE SEQUENCE [LARGE SCALE GENOMIC DNA]</scope>
    <source>
        <strain evidence="10">SP5</strain>
    </source>
</reference>
<feature type="domain" description="Protein kinase" evidence="6">
    <location>
        <begin position="84"/>
        <end position="350"/>
    </location>
</feature>
<evidence type="ECO:0000256" key="5">
    <source>
        <dbReference type="SAM" id="MobiDB-lite"/>
    </source>
</evidence>
<comment type="caution">
    <text evidence="9">The sequence shown here is derived from an EMBL/GenBank/DDBJ whole genome shotgun (WGS) entry which is preliminary data.</text>
</comment>
<dbReference type="SUPFAM" id="SSF52172">
    <property type="entry name" value="CheY-like"/>
    <property type="match status" value="1"/>
</dbReference>
<protein>
    <submittedName>
        <fullName evidence="9">Serine/threonine protein kinase</fullName>
    </submittedName>
</protein>
<dbReference type="RefSeq" id="WP_143393997.1">
    <property type="nucleotide sequence ID" value="NZ_NIDE01000020.1"/>
</dbReference>
<dbReference type="InterPro" id="IPR017441">
    <property type="entry name" value="Protein_kinase_ATP_BS"/>
</dbReference>
<dbReference type="InterPro" id="IPR003607">
    <property type="entry name" value="HD/PDEase_dom"/>
</dbReference>